<evidence type="ECO:0000256" key="5">
    <source>
        <dbReference type="SAM" id="Phobius"/>
    </source>
</evidence>
<accession>A0ABT3T3H3</accession>
<evidence type="ECO:0000313" key="7">
    <source>
        <dbReference type="Proteomes" id="UP001143304"/>
    </source>
</evidence>
<evidence type="ECO:0000256" key="3">
    <source>
        <dbReference type="ARBA" id="ARBA00022989"/>
    </source>
</evidence>
<dbReference type="Proteomes" id="UP001143304">
    <property type="component" value="Unassembled WGS sequence"/>
</dbReference>
<keyword evidence="3 5" id="KW-1133">Transmembrane helix</keyword>
<keyword evidence="1" id="KW-1003">Cell membrane</keyword>
<name>A0ABT3T3H3_9GAMM</name>
<gene>
    <name evidence="6" type="ORF">EYC82_01670</name>
</gene>
<dbReference type="Pfam" id="PF07869">
    <property type="entry name" value="DUF1656"/>
    <property type="match status" value="1"/>
</dbReference>
<feature type="transmembrane region" description="Helical" evidence="5">
    <location>
        <begin position="41"/>
        <end position="65"/>
    </location>
</feature>
<organism evidence="6 7">
    <name type="scientific">Candidatus Marimicrobium litorale</name>
    <dbReference type="NCBI Taxonomy" id="2518991"/>
    <lineage>
        <taxon>Bacteria</taxon>
        <taxon>Pseudomonadati</taxon>
        <taxon>Pseudomonadota</taxon>
        <taxon>Gammaproteobacteria</taxon>
        <taxon>Cellvibrionales</taxon>
        <taxon>Halieaceae</taxon>
        <taxon>Marimicrobium</taxon>
    </lineage>
</organism>
<dbReference type="EMBL" id="SHNO01000001">
    <property type="protein sequence ID" value="MCX2976064.1"/>
    <property type="molecule type" value="Genomic_DNA"/>
</dbReference>
<proteinExistence type="predicted"/>
<keyword evidence="7" id="KW-1185">Reference proteome</keyword>
<evidence type="ECO:0000313" key="6">
    <source>
        <dbReference type="EMBL" id="MCX2976064.1"/>
    </source>
</evidence>
<keyword evidence="4 5" id="KW-0472">Membrane</keyword>
<feature type="transmembrane region" description="Helical" evidence="5">
    <location>
        <begin position="12"/>
        <end position="34"/>
    </location>
</feature>
<evidence type="ECO:0000256" key="2">
    <source>
        <dbReference type="ARBA" id="ARBA00022692"/>
    </source>
</evidence>
<evidence type="ECO:0000256" key="1">
    <source>
        <dbReference type="ARBA" id="ARBA00022475"/>
    </source>
</evidence>
<keyword evidence="2 5" id="KW-0812">Transmembrane</keyword>
<protein>
    <submittedName>
        <fullName evidence="6">DUF1656 domain-containing protein</fullName>
    </submittedName>
</protein>
<reference evidence="6" key="1">
    <citation type="submission" date="2019-02" db="EMBL/GenBank/DDBJ databases">
        <authorList>
            <person name="Li S.-H."/>
        </authorList>
    </citation>
    <scope>NUCLEOTIDE SEQUENCE</scope>
    <source>
        <strain evidence="6">IMCC11814</strain>
    </source>
</reference>
<sequence length="67" mass="7563">MPHELAVGDVYLSPLVPVFSIALLGAWGTTALLNRLRLSRYIVFPSTTFIALMVLYIVLIDIFWIQI</sequence>
<evidence type="ECO:0000256" key="4">
    <source>
        <dbReference type="ARBA" id="ARBA00023136"/>
    </source>
</evidence>
<dbReference type="InterPro" id="IPR012451">
    <property type="entry name" value="DUF1656"/>
</dbReference>
<comment type="caution">
    <text evidence="6">The sequence shown here is derived from an EMBL/GenBank/DDBJ whole genome shotgun (WGS) entry which is preliminary data.</text>
</comment>